<gene>
    <name evidence="3" type="ORF">E6Q11_02730</name>
</gene>
<accession>A0A5C7J883</accession>
<dbReference type="AlphaFoldDB" id="A0A5C7J883"/>
<evidence type="ECO:0000256" key="1">
    <source>
        <dbReference type="SAM" id="Coils"/>
    </source>
</evidence>
<feature type="region of interest" description="Disordered" evidence="2">
    <location>
        <begin position="1"/>
        <end position="21"/>
    </location>
</feature>
<keyword evidence="1" id="KW-0175">Coiled coil</keyword>
<evidence type="ECO:0000256" key="2">
    <source>
        <dbReference type="SAM" id="MobiDB-lite"/>
    </source>
</evidence>
<name>A0A5C7J883_9BACT</name>
<organism evidence="3 4">
    <name type="scientific">Candidatus Dojkabacteria bacterium</name>
    <dbReference type="NCBI Taxonomy" id="2099670"/>
    <lineage>
        <taxon>Bacteria</taxon>
        <taxon>Candidatus Dojkabacteria</taxon>
    </lineage>
</organism>
<sequence length="153" mass="17453">MSNAVAGMTRGGELATIPQRQGNTELEATLRQMVSMNRELRRLRKAMSRQNRRSAIVNQAIVDAQNIIIEATVTGSTSQRSMERIGIGRRRWEWAVAFLRYAGVIAMRNHDWRVGLTWATDDPKEVLVLLNKAATELDDERGYKRLVTCRVKR</sequence>
<protein>
    <submittedName>
        <fullName evidence="3">Uncharacterized protein</fullName>
    </submittedName>
</protein>
<dbReference type="EMBL" id="SSDS01000045">
    <property type="protein sequence ID" value="TXG77458.1"/>
    <property type="molecule type" value="Genomic_DNA"/>
</dbReference>
<comment type="caution">
    <text evidence="3">The sequence shown here is derived from an EMBL/GenBank/DDBJ whole genome shotgun (WGS) entry which is preliminary data.</text>
</comment>
<dbReference type="Proteomes" id="UP000321026">
    <property type="component" value="Unassembled WGS sequence"/>
</dbReference>
<reference evidence="3 4" key="1">
    <citation type="submission" date="2018-09" db="EMBL/GenBank/DDBJ databases">
        <title>Metagenome Assembled Genomes from an Advanced Water Purification Facility.</title>
        <authorList>
            <person name="Stamps B.W."/>
            <person name="Spear J.R."/>
        </authorList>
    </citation>
    <scope>NUCLEOTIDE SEQUENCE [LARGE SCALE GENOMIC DNA]</scope>
    <source>
        <strain evidence="3">Bin_63_2</strain>
    </source>
</reference>
<feature type="coiled-coil region" evidence="1">
    <location>
        <begin position="23"/>
        <end position="53"/>
    </location>
</feature>
<evidence type="ECO:0000313" key="4">
    <source>
        <dbReference type="Proteomes" id="UP000321026"/>
    </source>
</evidence>
<evidence type="ECO:0000313" key="3">
    <source>
        <dbReference type="EMBL" id="TXG77458.1"/>
    </source>
</evidence>
<proteinExistence type="predicted"/>